<name>A0A640KI41_LEITA</name>
<dbReference type="GO" id="GO:0005840">
    <property type="term" value="C:ribosome"/>
    <property type="evidence" value="ECO:0007669"/>
    <property type="project" value="UniProtKB-KW"/>
</dbReference>
<dbReference type="EMBL" id="BLBS01000018">
    <property type="protein sequence ID" value="GET87159.1"/>
    <property type="molecule type" value="Genomic_DNA"/>
</dbReference>
<evidence type="ECO:0000313" key="2">
    <source>
        <dbReference type="Proteomes" id="UP000419144"/>
    </source>
</evidence>
<protein>
    <submittedName>
        <fullName evidence="1">Ubiquitin/ribosomal protein S27a, putative</fullName>
    </submittedName>
</protein>
<proteinExistence type="predicted"/>
<dbReference type="VEuPathDB" id="TriTrypDB:LtaPh_1413251"/>
<evidence type="ECO:0000313" key="1">
    <source>
        <dbReference type="EMBL" id="GET87159.1"/>
    </source>
</evidence>
<gene>
    <name evidence="1" type="ORF">LtaPh_1413251</name>
</gene>
<organism evidence="1 2">
    <name type="scientific">Leishmania tarentolae</name>
    <name type="common">Sauroleishmania tarentolae</name>
    <dbReference type="NCBI Taxonomy" id="5689"/>
    <lineage>
        <taxon>Eukaryota</taxon>
        <taxon>Discoba</taxon>
        <taxon>Euglenozoa</taxon>
        <taxon>Kinetoplastea</taxon>
        <taxon>Metakinetoplastina</taxon>
        <taxon>Trypanosomatida</taxon>
        <taxon>Trypanosomatidae</taxon>
        <taxon>Leishmaniinae</taxon>
        <taxon>Leishmania</taxon>
        <taxon>lizard Leishmania</taxon>
    </lineage>
</organism>
<dbReference type="AlphaFoldDB" id="A0A640KI41"/>
<dbReference type="Proteomes" id="UP000419144">
    <property type="component" value="Unassembled WGS sequence"/>
</dbReference>
<keyword evidence="2" id="KW-1185">Reference proteome</keyword>
<comment type="caution">
    <text evidence="1">The sequence shown here is derived from an EMBL/GenBank/DDBJ whole genome shotgun (WGS) entry which is preliminary data.</text>
</comment>
<sequence>MYTPAPHWGCGQSWRVRSTLYEPSSFSVTLKYLSARIFSSLWRCVGFFGFVKMRFFFFLPLPPSTGMTTSTVDSLDRPAAASVSSSARHLPAKKRLPCVTLASALRRATVSSADTRTATVRPAAFFTKICMTVKQPVGEEWVGEE</sequence>
<reference evidence="1" key="1">
    <citation type="submission" date="2019-11" db="EMBL/GenBank/DDBJ databases">
        <title>Leishmania tarentolae CDS.</title>
        <authorList>
            <person name="Goto Y."/>
            <person name="Yamagishi J."/>
        </authorList>
    </citation>
    <scope>NUCLEOTIDE SEQUENCE [LARGE SCALE GENOMIC DNA]</scope>
    <source>
        <strain evidence="1">Parrot Tar II</strain>
    </source>
</reference>
<accession>A0A640KI41</accession>